<feature type="region of interest" description="Disordered" evidence="1">
    <location>
        <begin position="29"/>
        <end position="78"/>
    </location>
</feature>
<dbReference type="EMBL" id="JASCZI010184428">
    <property type="protein sequence ID" value="MED6190113.1"/>
    <property type="molecule type" value="Genomic_DNA"/>
</dbReference>
<gene>
    <name evidence="2" type="ORF">PIB30_102594</name>
</gene>
<comment type="caution">
    <text evidence="2">The sequence shown here is derived from an EMBL/GenBank/DDBJ whole genome shotgun (WGS) entry which is preliminary data.</text>
</comment>
<protein>
    <submittedName>
        <fullName evidence="2">Uncharacterized protein</fullName>
    </submittedName>
</protein>
<evidence type="ECO:0000313" key="2">
    <source>
        <dbReference type="EMBL" id="MED6190113.1"/>
    </source>
</evidence>
<keyword evidence="3" id="KW-1185">Reference proteome</keyword>
<dbReference type="Proteomes" id="UP001341840">
    <property type="component" value="Unassembled WGS sequence"/>
</dbReference>
<accession>A0ABU6X0C1</accession>
<proteinExistence type="predicted"/>
<feature type="non-terminal residue" evidence="2">
    <location>
        <position position="1"/>
    </location>
</feature>
<sequence>GNKDRQTLSFDPEIEKTLRKLRKQAKLQEHNHEIPFEEALEEEFEDKTGDNMDGNEDKGISIDPGESPHIPTTSYTPYPSVLVRSASKAYSKDESNRFFDPP</sequence>
<evidence type="ECO:0000256" key="1">
    <source>
        <dbReference type="SAM" id="MobiDB-lite"/>
    </source>
</evidence>
<evidence type="ECO:0000313" key="3">
    <source>
        <dbReference type="Proteomes" id="UP001341840"/>
    </source>
</evidence>
<name>A0ABU6X0C1_9FABA</name>
<feature type="compositionally biased region" description="Basic and acidic residues" evidence="1">
    <location>
        <begin position="46"/>
        <end position="60"/>
    </location>
</feature>
<feature type="compositionally biased region" description="Acidic residues" evidence="1">
    <location>
        <begin position="36"/>
        <end position="45"/>
    </location>
</feature>
<reference evidence="2 3" key="1">
    <citation type="journal article" date="2023" name="Plants (Basel)">
        <title>Bridging the Gap: Combining Genomics and Transcriptomics Approaches to Understand Stylosanthes scabra, an Orphan Legume from the Brazilian Caatinga.</title>
        <authorList>
            <person name="Ferreira-Neto J.R.C."/>
            <person name="da Silva M.D."/>
            <person name="Binneck E."/>
            <person name="de Melo N.F."/>
            <person name="da Silva R.H."/>
            <person name="de Melo A.L.T.M."/>
            <person name="Pandolfi V."/>
            <person name="Bustamante F.O."/>
            <person name="Brasileiro-Vidal A.C."/>
            <person name="Benko-Iseppon A.M."/>
        </authorList>
    </citation>
    <scope>NUCLEOTIDE SEQUENCE [LARGE SCALE GENOMIC DNA]</scope>
    <source>
        <tissue evidence="2">Leaves</tissue>
    </source>
</reference>
<organism evidence="2 3">
    <name type="scientific">Stylosanthes scabra</name>
    <dbReference type="NCBI Taxonomy" id="79078"/>
    <lineage>
        <taxon>Eukaryota</taxon>
        <taxon>Viridiplantae</taxon>
        <taxon>Streptophyta</taxon>
        <taxon>Embryophyta</taxon>
        <taxon>Tracheophyta</taxon>
        <taxon>Spermatophyta</taxon>
        <taxon>Magnoliopsida</taxon>
        <taxon>eudicotyledons</taxon>
        <taxon>Gunneridae</taxon>
        <taxon>Pentapetalae</taxon>
        <taxon>rosids</taxon>
        <taxon>fabids</taxon>
        <taxon>Fabales</taxon>
        <taxon>Fabaceae</taxon>
        <taxon>Papilionoideae</taxon>
        <taxon>50 kb inversion clade</taxon>
        <taxon>dalbergioids sensu lato</taxon>
        <taxon>Dalbergieae</taxon>
        <taxon>Pterocarpus clade</taxon>
        <taxon>Stylosanthes</taxon>
    </lineage>
</organism>